<dbReference type="AlphaFoldDB" id="X1A9N3"/>
<feature type="region of interest" description="Disordered" evidence="1">
    <location>
        <begin position="42"/>
        <end position="83"/>
    </location>
</feature>
<protein>
    <submittedName>
        <fullName evidence="2">Uncharacterized protein</fullName>
    </submittedName>
</protein>
<feature type="compositionally biased region" description="Acidic residues" evidence="1">
    <location>
        <begin position="42"/>
        <end position="55"/>
    </location>
</feature>
<proteinExistence type="predicted"/>
<gene>
    <name evidence="2" type="ORF">S01H4_09513</name>
</gene>
<evidence type="ECO:0000313" key="2">
    <source>
        <dbReference type="EMBL" id="GAG56881.1"/>
    </source>
</evidence>
<reference evidence="2" key="1">
    <citation type="journal article" date="2014" name="Front. Microbiol.">
        <title>High frequency of phylogenetically diverse reductive dehalogenase-homologous genes in deep subseafloor sedimentary metagenomes.</title>
        <authorList>
            <person name="Kawai M."/>
            <person name="Futagami T."/>
            <person name="Toyoda A."/>
            <person name="Takaki Y."/>
            <person name="Nishi S."/>
            <person name="Hori S."/>
            <person name="Arai W."/>
            <person name="Tsubouchi T."/>
            <person name="Morono Y."/>
            <person name="Uchiyama I."/>
            <person name="Ito T."/>
            <person name="Fujiyama A."/>
            <person name="Inagaki F."/>
            <person name="Takami H."/>
        </authorList>
    </citation>
    <scope>NUCLEOTIDE SEQUENCE</scope>
    <source>
        <strain evidence="2">Expedition CK06-06</strain>
    </source>
</reference>
<feature type="compositionally biased region" description="Acidic residues" evidence="1">
    <location>
        <begin position="69"/>
        <end position="83"/>
    </location>
</feature>
<organism evidence="2">
    <name type="scientific">marine sediment metagenome</name>
    <dbReference type="NCBI Taxonomy" id="412755"/>
    <lineage>
        <taxon>unclassified sequences</taxon>
        <taxon>metagenomes</taxon>
        <taxon>ecological metagenomes</taxon>
    </lineage>
</organism>
<sequence length="120" mass="13573">MIIIKVKNVGIFLAIFTLILGINLGLGGLNSRITLVSFAQETEETEETVEVEETQETPATEEAVREEETEKTEEETEAEKEEELDIFLTGDYITYEKIEGEDLIIAKDGVELKYQDIEVK</sequence>
<evidence type="ECO:0000256" key="1">
    <source>
        <dbReference type="SAM" id="MobiDB-lite"/>
    </source>
</evidence>
<feature type="non-terminal residue" evidence="2">
    <location>
        <position position="120"/>
    </location>
</feature>
<accession>X1A9N3</accession>
<dbReference type="EMBL" id="BART01003454">
    <property type="protein sequence ID" value="GAG56881.1"/>
    <property type="molecule type" value="Genomic_DNA"/>
</dbReference>
<comment type="caution">
    <text evidence="2">The sequence shown here is derived from an EMBL/GenBank/DDBJ whole genome shotgun (WGS) entry which is preliminary data.</text>
</comment>
<name>X1A9N3_9ZZZZ</name>